<name>A0ABQ5QUB0_9ACTN</name>
<dbReference type="Gene3D" id="1.10.8.1050">
    <property type="entry name" value="Antitoxin VbhA-like"/>
    <property type="match status" value="1"/>
</dbReference>
<feature type="domain" description="Antitoxin VbhA" evidence="1">
    <location>
        <begin position="67"/>
        <end position="112"/>
    </location>
</feature>
<evidence type="ECO:0000313" key="2">
    <source>
        <dbReference type="EMBL" id="GLH97467.1"/>
    </source>
</evidence>
<sequence>MLNVYTIGYTLEMLIETLSVREAREQLPSVLERFRKGDRTPVGVGSHRKTEAVMVPVEVFDELTAERSRSLTQAAASVRAEGLAVAADVDAITERWARGEISTVQMRELVRQLYGAS</sequence>
<dbReference type="Pfam" id="PF18495">
    <property type="entry name" value="VbhA"/>
    <property type="match status" value="1"/>
</dbReference>
<dbReference type="InterPro" id="IPR041535">
    <property type="entry name" value="VbhA"/>
</dbReference>
<proteinExistence type="predicted"/>
<reference evidence="2" key="1">
    <citation type="submission" date="2022-12" db="EMBL/GenBank/DDBJ databases">
        <title>New Phytohabitans aurantiacus sp. RD004123 nov., an actinomycete isolated from soil.</title>
        <authorList>
            <person name="Triningsih D.W."/>
            <person name="Harunari E."/>
            <person name="Igarashi Y."/>
        </authorList>
    </citation>
    <scope>NUCLEOTIDE SEQUENCE</scope>
    <source>
        <strain evidence="2">RD004123</strain>
    </source>
</reference>
<evidence type="ECO:0000259" key="1">
    <source>
        <dbReference type="Pfam" id="PF18495"/>
    </source>
</evidence>
<comment type="caution">
    <text evidence="2">The sequence shown here is derived from an EMBL/GenBank/DDBJ whole genome shotgun (WGS) entry which is preliminary data.</text>
</comment>
<accession>A0ABQ5QUB0</accession>
<dbReference type="Proteomes" id="UP001144280">
    <property type="component" value="Unassembled WGS sequence"/>
</dbReference>
<keyword evidence="3" id="KW-1185">Reference proteome</keyword>
<dbReference type="InterPro" id="IPR033788">
    <property type="entry name" value="VbhA-like"/>
</dbReference>
<organism evidence="2 3">
    <name type="scientific">Phytohabitans aurantiacus</name>
    <dbReference type="NCBI Taxonomy" id="3016789"/>
    <lineage>
        <taxon>Bacteria</taxon>
        <taxon>Bacillati</taxon>
        <taxon>Actinomycetota</taxon>
        <taxon>Actinomycetes</taxon>
        <taxon>Micromonosporales</taxon>
        <taxon>Micromonosporaceae</taxon>
    </lineage>
</organism>
<dbReference type="InterPro" id="IPR043038">
    <property type="entry name" value="VbhA_sf"/>
</dbReference>
<dbReference type="EMBL" id="BSDI01000010">
    <property type="protein sequence ID" value="GLH97467.1"/>
    <property type="molecule type" value="Genomic_DNA"/>
</dbReference>
<evidence type="ECO:0000313" key="3">
    <source>
        <dbReference type="Proteomes" id="UP001144280"/>
    </source>
</evidence>
<gene>
    <name evidence="2" type="ORF">Pa4123_27420</name>
</gene>
<protein>
    <recommendedName>
        <fullName evidence="1">Antitoxin VbhA domain-containing protein</fullName>
    </recommendedName>
</protein>
<dbReference type="CDD" id="cd11586">
    <property type="entry name" value="VbhA_like"/>
    <property type="match status" value="1"/>
</dbReference>